<organism evidence="1 2">
    <name type="scientific">Cerrena zonata</name>
    <dbReference type="NCBI Taxonomy" id="2478898"/>
    <lineage>
        <taxon>Eukaryota</taxon>
        <taxon>Fungi</taxon>
        <taxon>Dikarya</taxon>
        <taxon>Basidiomycota</taxon>
        <taxon>Agaricomycotina</taxon>
        <taxon>Agaricomycetes</taxon>
        <taxon>Polyporales</taxon>
        <taxon>Cerrenaceae</taxon>
        <taxon>Cerrena</taxon>
    </lineage>
</organism>
<evidence type="ECO:0000313" key="2">
    <source>
        <dbReference type="Proteomes" id="UP001385951"/>
    </source>
</evidence>
<dbReference type="EMBL" id="JASBNA010000003">
    <property type="protein sequence ID" value="KAK7694135.1"/>
    <property type="molecule type" value="Genomic_DNA"/>
</dbReference>
<protein>
    <submittedName>
        <fullName evidence="1">Uncharacterized protein</fullName>
    </submittedName>
</protein>
<comment type="caution">
    <text evidence="1">The sequence shown here is derived from an EMBL/GenBank/DDBJ whole genome shotgun (WGS) entry which is preliminary data.</text>
</comment>
<reference evidence="1 2" key="1">
    <citation type="submission" date="2022-09" db="EMBL/GenBank/DDBJ databases">
        <authorList>
            <person name="Palmer J.M."/>
        </authorList>
    </citation>
    <scope>NUCLEOTIDE SEQUENCE [LARGE SCALE GENOMIC DNA]</scope>
    <source>
        <strain evidence="1 2">DSM 7382</strain>
    </source>
</reference>
<gene>
    <name evidence="1" type="ORF">QCA50_003711</name>
</gene>
<sequence length="119" mass="13442">MHDTLHRIRYSYQCKEANCIILKRVGRSTANMIIREIDRQGQSDQSRERARQFLSALALASASSLYPVVTKVLVDVHDVHETLFLSIPHDIIPLRLPSIPSLSLSIPVLFSCLLSQSFP</sequence>
<dbReference type="AlphaFoldDB" id="A0AAW0GWW5"/>
<name>A0AAW0GWW5_9APHY</name>
<keyword evidence="2" id="KW-1185">Reference proteome</keyword>
<accession>A0AAW0GWW5</accession>
<evidence type="ECO:0000313" key="1">
    <source>
        <dbReference type="EMBL" id="KAK7694135.1"/>
    </source>
</evidence>
<proteinExistence type="predicted"/>
<dbReference type="Proteomes" id="UP001385951">
    <property type="component" value="Unassembled WGS sequence"/>
</dbReference>